<proteinExistence type="predicted"/>
<dbReference type="Proteomes" id="UP000070412">
    <property type="component" value="Unassembled WGS sequence"/>
</dbReference>
<dbReference type="GO" id="GO:0000012">
    <property type="term" value="P:single strand break repair"/>
    <property type="evidence" value="ECO:0007669"/>
    <property type="project" value="InterPro"/>
</dbReference>
<dbReference type="InterPro" id="IPR001357">
    <property type="entry name" value="BRCT_dom"/>
</dbReference>
<dbReference type="InterPro" id="IPR008979">
    <property type="entry name" value="Galactose-bd-like_sf"/>
</dbReference>
<dbReference type="OMA" id="WIEKCYE"/>
<dbReference type="InterPro" id="IPR002706">
    <property type="entry name" value="Xrcc1_N"/>
</dbReference>
<dbReference type="Gene3D" id="3.40.50.10190">
    <property type="entry name" value="BRCT domain"/>
    <property type="match status" value="1"/>
</dbReference>
<dbReference type="SMART" id="SM00292">
    <property type="entry name" value="BRCT"/>
    <property type="match status" value="1"/>
</dbReference>
<dbReference type="AlphaFoldDB" id="A0A834R5W4"/>
<dbReference type="PANTHER" id="PTHR11370">
    <property type="entry name" value="DNA-REPAIR PROTEIN XRCC1"/>
    <property type="match status" value="1"/>
</dbReference>
<keyword evidence="5" id="KW-1185">Reference proteome</keyword>
<accession>A0A834R5W4</accession>
<organism evidence="3">
    <name type="scientific">Sarcoptes scabiei</name>
    <name type="common">Itch mite</name>
    <name type="synonym">Acarus scabiei</name>
    <dbReference type="NCBI Taxonomy" id="52283"/>
    <lineage>
        <taxon>Eukaryota</taxon>
        <taxon>Metazoa</taxon>
        <taxon>Ecdysozoa</taxon>
        <taxon>Arthropoda</taxon>
        <taxon>Chelicerata</taxon>
        <taxon>Arachnida</taxon>
        <taxon>Acari</taxon>
        <taxon>Acariformes</taxon>
        <taxon>Sarcoptiformes</taxon>
        <taxon>Astigmata</taxon>
        <taxon>Psoroptidia</taxon>
        <taxon>Sarcoptoidea</taxon>
        <taxon>Sarcoptidae</taxon>
        <taxon>Sarcoptinae</taxon>
        <taxon>Sarcoptes</taxon>
    </lineage>
</organism>
<dbReference type="PROSITE" id="PS50172">
    <property type="entry name" value="BRCT"/>
    <property type="match status" value="1"/>
</dbReference>
<dbReference type="EMBL" id="WVUK01000062">
    <property type="protein sequence ID" value="KAF7490631.1"/>
    <property type="molecule type" value="Genomic_DNA"/>
</dbReference>
<gene>
    <name evidence="3" type="ORF">SSS_5403</name>
</gene>
<dbReference type="SUPFAM" id="SSF49785">
    <property type="entry name" value="Galactose-binding domain-like"/>
    <property type="match status" value="1"/>
</dbReference>
<feature type="compositionally biased region" description="Basic and acidic residues" evidence="1">
    <location>
        <begin position="377"/>
        <end position="399"/>
    </location>
</feature>
<dbReference type="Pfam" id="PF01834">
    <property type="entry name" value="XRCC1_N"/>
    <property type="match status" value="1"/>
</dbReference>
<dbReference type="OrthoDB" id="25840at2759"/>
<sequence>MKILDPSAIPLSSIHSFSSENPNHLACNIIQTKTDQEYTNSWRCSKWSNYCWIVIDLNRPFLIDSIRLVNDGSAFVEIFASKSSNYSDFKVLVPVISLQSPSNCRKQTKNIKEFNINAEKFTSTKNIPCRLLKFVCSQPYNTDITYGLSSIKLFGIEYREEKVDRNEMSESLDKKFKLLQEGKCPINLMNPFDISSCDKRIKNDRIGLKKRARIIEKNETENVLRNSPNKKIEEIDLKDDKNLEPKLVKTSSSSKRKIMKIEEKIKNDAEDDGDVSRNKKKSSFKKLMSNVVFMTIGYDKSSQTDLIEKATLMGARHKSKWNPLECTHIICESIDSDKNKEINQSDCKIVTKNWIYDSYVQKKLLSWENYKSSIVESPKESTNDNKKNLKFSSKSDKRSNFSGYESDEIYDRETDNEDNYS</sequence>
<dbReference type="GO" id="GO:0005634">
    <property type="term" value="C:nucleus"/>
    <property type="evidence" value="ECO:0007669"/>
    <property type="project" value="InterPro"/>
</dbReference>
<dbReference type="Gene3D" id="2.60.120.260">
    <property type="entry name" value="Galactose-binding domain-like"/>
    <property type="match status" value="1"/>
</dbReference>
<name>A0A834R5W4_SARSC</name>
<dbReference type="GO" id="GO:0006284">
    <property type="term" value="P:base-excision repair"/>
    <property type="evidence" value="ECO:0007669"/>
    <property type="project" value="TreeGrafter"/>
</dbReference>
<reference evidence="3" key="2">
    <citation type="submission" date="2020-01" db="EMBL/GenBank/DDBJ databases">
        <authorList>
            <person name="Korhonen P.K.K."/>
            <person name="Guangxu M.G."/>
            <person name="Wang T.W."/>
            <person name="Stroehlein A.J.S."/>
            <person name="Young N.D."/>
            <person name="Ang C.-S.A."/>
            <person name="Fernando D.W.F."/>
            <person name="Lu H.L."/>
            <person name="Taylor S.T."/>
            <person name="Ehtesham M.E.M."/>
            <person name="Najaraj S.H.N."/>
            <person name="Harsha G.H.G."/>
            <person name="Madugundu A.M."/>
            <person name="Renuse S.R."/>
            <person name="Holt D.H."/>
            <person name="Pandey A.P."/>
            <person name="Papenfuss A.P."/>
            <person name="Gasser R.B.G."/>
            <person name="Fischer K.F."/>
        </authorList>
    </citation>
    <scope>NUCLEOTIDE SEQUENCE</scope>
    <source>
        <strain evidence="3">SSS_KF_BRIS2020</strain>
    </source>
</reference>
<dbReference type="InterPro" id="IPR036420">
    <property type="entry name" value="BRCT_dom_sf"/>
</dbReference>
<dbReference type="SUPFAM" id="SSF52113">
    <property type="entry name" value="BRCT domain"/>
    <property type="match status" value="1"/>
</dbReference>
<evidence type="ECO:0000256" key="1">
    <source>
        <dbReference type="SAM" id="MobiDB-lite"/>
    </source>
</evidence>
<evidence type="ECO:0000259" key="2">
    <source>
        <dbReference type="PROSITE" id="PS50172"/>
    </source>
</evidence>
<feature type="domain" description="BRCT" evidence="2">
    <location>
        <begin position="283"/>
        <end position="372"/>
    </location>
</feature>
<feature type="region of interest" description="Disordered" evidence="1">
    <location>
        <begin position="375"/>
        <end position="421"/>
    </location>
</feature>
<protein>
    <submittedName>
        <fullName evidence="3">DNA repair protein XRCC1</fullName>
    </submittedName>
</protein>
<reference evidence="5" key="1">
    <citation type="journal article" date="2020" name="PLoS Negl. Trop. Dis.">
        <title>High-quality nuclear genome for Sarcoptes scabiei-A critical resource for a neglected parasite.</title>
        <authorList>
            <person name="Korhonen P.K."/>
            <person name="Gasser R.B."/>
            <person name="Ma G."/>
            <person name="Wang T."/>
            <person name="Stroehlein A.J."/>
            <person name="Young N.D."/>
            <person name="Ang C.S."/>
            <person name="Fernando D.D."/>
            <person name="Lu H.C."/>
            <person name="Taylor S."/>
            <person name="Reynolds S.L."/>
            <person name="Mofiz E."/>
            <person name="Najaraj S.H."/>
            <person name="Gowda H."/>
            <person name="Madugundu A."/>
            <person name="Renuse S."/>
            <person name="Holt D."/>
            <person name="Pandey A."/>
            <person name="Papenfuss A.T."/>
            <person name="Fischer K."/>
        </authorList>
    </citation>
    <scope>NUCLEOTIDE SEQUENCE [LARGE SCALE GENOMIC DNA]</scope>
</reference>
<dbReference type="GO" id="GO:0003684">
    <property type="term" value="F:damaged DNA binding"/>
    <property type="evidence" value="ECO:0007669"/>
    <property type="project" value="InterPro"/>
</dbReference>
<evidence type="ECO:0000313" key="5">
    <source>
        <dbReference type="Proteomes" id="UP000070412"/>
    </source>
</evidence>
<reference evidence="4" key="3">
    <citation type="submission" date="2022-06" db="UniProtKB">
        <authorList>
            <consortium name="EnsemblMetazoa"/>
        </authorList>
    </citation>
    <scope>IDENTIFICATION</scope>
</reference>
<evidence type="ECO:0000313" key="3">
    <source>
        <dbReference type="EMBL" id="KAF7490631.1"/>
    </source>
</evidence>
<dbReference type="EnsemblMetazoa" id="SSS_5403s_mrna">
    <property type="protein sequence ID" value="KAF7490631.1"/>
    <property type="gene ID" value="SSS_5403"/>
</dbReference>
<feature type="compositionally biased region" description="Acidic residues" evidence="1">
    <location>
        <begin position="405"/>
        <end position="421"/>
    </location>
</feature>
<evidence type="ECO:0000313" key="4">
    <source>
        <dbReference type="EnsemblMetazoa" id="KAF7490631.1"/>
    </source>
</evidence>
<dbReference type="Pfam" id="PF00533">
    <property type="entry name" value="BRCT"/>
    <property type="match status" value="1"/>
</dbReference>
<dbReference type="PANTHER" id="PTHR11370:SF5">
    <property type="entry name" value="DNA REPAIR PROTEIN XRCC1"/>
    <property type="match status" value="1"/>
</dbReference>